<feature type="region of interest" description="Disordered" evidence="2">
    <location>
        <begin position="697"/>
        <end position="726"/>
    </location>
</feature>
<dbReference type="SUPFAM" id="SSF52540">
    <property type="entry name" value="P-loop containing nucleoside triphosphate hydrolases"/>
    <property type="match status" value="1"/>
</dbReference>
<evidence type="ECO:0000259" key="4">
    <source>
        <dbReference type="Pfam" id="PF13514"/>
    </source>
</evidence>
<feature type="coiled-coil region" evidence="1">
    <location>
        <begin position="599"/>
        <end position="626"/>
    </location>
</feature>
<feature type="coiled-coil region" evidence="1">
    <location>
        <begin position="540"/>
        <end position="567"/>
    </location>
</feature>
<evidence type="ECO:0000313" key="6">
    <source>
        <dbReference type="Proteomes" id="UP000326837"/>
    </source>
</evidence>
<proteinExistence type="predicted"/>
<evidence type="ECO:0000256" key="1">
    <source>
        <dbReference type="SAM" id="Coils"/>
    </source>
</evidence>
<gene>
    <name evidence="5" type="ORF">PLANPX_1953</name>
</gene>
<keyword evidence="3" id="KW-0472">Membrane</keyword>
<dbReference type="PANTHER" id="PTHR41259">
    <property type="entry name" value="DOUBLE-STRAND BREAK REPAIR RAD50 ATPASE, PUTATIVE-RELATED"/>
    <property type="match status" value="1"/>
</dbReference>
<feature type="domain" description="YhaN AAA" evidence="4">
    <location>
        <begin position="1"/>
        <end position="203"/>
    </location>
</feature>
<keyword evidence="3" id="KW-1133">Transmembrane helix</keyword>
<feature type="transmembrane region" description="Helical" evidence="3">
    <location>
        <begin position="513"/>
        <end position="532"/>
    </location>
</feature>
<feature type="transmembrane region" description="Helical" evidence="3">
    <location>
        <begin position="479"/>
        <end position="501"/>
    </location>
</feature>
<name>A0A5K7XBV8_9BACT</name>
<feature type="compositionally biased region" description="Basic residues" evidence="2">
    <location>
        <begin position="1192"/>
        <end position="1204"/>
    </location>
</feature>
<dbReference type="AlphaFoldDB" id="A0A5K7XBV8"/>
<keyword evidence="1" id="KW-0175">Coiled coil</keyword>
<protein>
    <recommendedName>
        <fullName evidence="4">YhaN AAA domain-containing protein</fullName>
    </recommendedName>
</protein>
<dbReference type="Proteomes" id="UP000326837">
    <property type="component" value="Chromosome"/>
</dbReference>
<reference evidence="6" key="1">
    <citation type="submission" date="2019-10" db="EMBL/GenBank/DDBJ databases">
        <title>Lacipirellula parvula gen. nov., sp. nov., representing a lineage of planctomycetes widespread in freshwater anoxic habitats, and description of the family Lacipirellulaceae.</title>
        <authorList>
            <person name="Dedysh S.N."/>
            <person name="Kulichevskaya I.S."/>
            <person name="Beletsky A.V."/>
            <person name="Rakitin A.L."/>
            <person name="Mardanov A.V."/>
            <person name="Ivanova A.A."/>
            <person name="Saltykova V.X."/>
            <person name="Rijpstra W.I.C."/>
            <person name="Sinninghe Damste J.S."/>
            <person name="Ravin N.V."/>
        </authorList>
    </citation>
    <scope>NUCLEOTIDE SEQUENCE [LARGE SCALE GENOMIC DNA]</scope>
    <source>
        <strain evidence="6">PX69</strain>
    </source>
</reference>
<accession>A0A5K7XBV8</accession>
<dbReference type="PANTHER" id="PTHR41259:SF1">
    <property type="entry name" value="DOUBLE-STRAND BREAK REPAIR RAD50 ATPASE, PUTATIVE-RELATED"/>
    <property type="match status" value="1"/>
</dbReference>
<feature type="coiled-coil region" evidence="1">
    <location>
        <begin position="186"/>
        <end position="237"/>
    </location>
</feature>
<dbReference type="InterPro" id="IPR027417">
    <property type="entry name" value="P-loop_NTPase"/>
</dbReference>
<feature type="coiled-coil region" evidence="1">
    <location>
        <begin position="278"/>
        <end position="359"/>
    </location>
</feature>
<dbReference type="RefSeq" id="WP_152098325.1">
    <property type="nucleotide sequence ID" value="NZ_AP021861.1"/>
</dbReference>
<dbReference type="KEGG" id="lpav:PLANPX_1953"/>
<sequence>MKITDLEIDGFGVWNNLKLTGLSRRVTAFYGPNEAGKTTVMQFIRSVLYGMSTSRRKKYLPPIDGGQPGGTLGIVEGDLRFRATRIADRGPDDVGRVICTTSDGATSGDRLLRESLGDVDEPTYTNIFAVGLDEIHELGMLSGSKAAEWIYRLTSGLDRVSLFDVIQELRANRHSLLNDEGQSSRIVSLTTQRERLRAEVDRLREQNRLWSQLAVKIKELDDQIIAVETEVRKAEHHARTVEIAVGLKPNWRKREKLDEQLGHLSGRVKLPADAIERLNAINADIEKHQRQSDVLQGQRHQLRDEAERLGINELLVRNAQRIDALGEQRDWLQSLQRQQDELEREAKSYEARFTAEQKRLAEALGVKDATRLNELNESDFEALQPQIDALRLAQKRLEQAQRDVDMLSESERSFRTQIETAIVGGESHGLPMDLQEASNLVARLRKRLAVEQRLDMARQHEVELEQQSHDLLDDQVMPLWLFGWLLAAFVAGALMLGVWLLVPDSPFGKYGSLVALVGIGGAAFAWVFKYFADDAAADKLDACQRQMEVVGKQIADAEREKQQVDAELPMTDGSVVLRMQAAERHLAELENVLPVEAQRKQAGGEVANAETRLKQAQREREAAFATWKAKIVALGLPGEIDPQLLLSVTDRYGQLADLEARARHRREDAAARQREHETLLRRIRDLAEEVGCVLKPKVSNDNKQKQEANREKSDAAADRNSTDRNQQIEFANPLDQLDHLLTERRRQLGDVQRREDLVVKAKELKAEEGKHLQTIVGLKRRRGAMFQAGGCEDEQEYRMMAADQHQHALLTQQRDAVTREIVAAIGRHEPEEVFNNLLAPDSIGTLDQMWEQATAGLDLTGNKLKELAEQRGSHTREQTELAKDRSLAERPLDLSVVEKQLEEAKSDWRRHATVNRVLERIRADYEAHRQPETLAEASRYMAKLTNGQYKRIWTPLSNDILLVDNAAGEALPVDVLSRGTREQLFLSVRMALVANFARRGVNVPMVLDDVLVNFDIERTRRAAEVLSEFAAAGHQLLMFTCHEHMWEMFRKLDGDCRRIPVRRGQPEPVAPPVVIAEPEPVAIEEPIAPPKPKKSPKKPRPVVAVPAPAPIPVPALDLYDYPFIERIVEERHAPAVAAPAAVATEAPSEFHEYSFDLPASDYREESHEGEGALAYIVSADDALNRRAESASRRHHTIPNYRRRGDHLEPRRA</sequence>
<keyword evidence="3" id="KW-0812">Transmembrane</keyword>
<feature type="region of interest" description="Disordered" evidence="2">
    <location>
        <begin position="1186"/>
        <end position="1212"/>
    </location>
</feature>
<keyword evidence="6" id="KW-1185">Reference proteome</keyword>
<evidence type="ECO:0000313" key="5">
    <source>
        <dbReference type="EMBL" id="BBO32341.1"/>
    </source>
</evidence>
<dbReference type="Pfam" id="PF13514">
    <property type="entry name" value="AAA_27"/>
    <property type="match status" value="1"/>
</dbReference>
<evidence type="ECO:0000256" key="2">
    <source>
        <dbReference type="SAM" id="MobiDB-lite"/>
    </source>
</evidence>
<dbReference type="Gene3D" id="3.40.50.300">
    <property type="entry name" value="P-loop containing nucleotide triphosphate hydrolases"/>
    <property type="match status" value="2"/>
</dbReference>
<evidence type="ECO:0000256" key="3">
    <source>
        <dbReference type="SAM" id="Phobius"/>
    </source>
</evidence>
<dbReference type="InterPro" id="IPR038734">
    <property type="entry name" value="YhaN_AAA"/>
</dbReference>
<organism evidence="5 6">
    <name type="scientific">Lacipirellula parvula</name>
    <dbReference type="NCBI Taxonomy" id="2650471"/>
    <lineage>
        <taxon>Bacteria</taxon>
        <taxon>Pseudomonadati</taxon>
        <taxon>Planctomycetota</taxon>
        <taxon>Planctomycetia</taxon>
        <taxon>Pirellulales</taxon>
        <taxon>Lacipirellulaceae</taxon>
        <taxon>Lacipirellula</taxon>
    </lineage>
</organism>
<dbReference type="EMBL" id="AP021861">
    <property type="protein sequence ID" value="BBO32341.1"/>
    <property type="molecule type" value="Genomic_DNA"/>
</dbReference>
<feature type="compositionally biased region" description="Basic and acidic residues" evidence="2">
    <location>
        <begin position="698"/>
        <end position="722"/>
    </location>
</feature>